<keyword evidence="2" id="KW-1185">Reference proteome</keyword>
<proteinExistence type="predicted"/>
<reference evidence="1 2" key="1">
    <citation type="journal article" date="2022" name="bioRxiv">
        <title>The genome of the oomycete Peronosclerospora sorghi, a cosmopolitan pathogen of maize and sorghum, is inflated with dispersed pseudogenes.</title>
        <authorList>
            <person name="Fletcher K."/>
            <person name="Martin F."/>
            <person name="Isakeit T."/>
            <person name="Cavanaugh K."/>
            <person name="Magill C."/>
            <person name="Michelmore R."/>
        </authorList>
    </citation>
    <scope>NUCLEOTIDE SEQUENCE [LARGE SCALE GENOMIC DNA]</scope>
    <source>
        <strain evidence="1">P6</strain>
    </source>
</reference>
<dbReference type="EMBL" id="CM047584">
    <property type="protein sequence ID" value="KAI9911322.1"/>
    <property type="molecule type" value="Genomic_DNA"/>
</dbReference>
<evidence type="ECO:0000313" key="1">
    <source>
        <dbReference type="EMBL" id="KAI9911322.1"/>
    </source>
</evidence>
<sequence>MKVLEKENASDVKKNKKATAVVTSRSIIIDPMTPIALISQDVDVPTKTGGPTKARENLALQWSDGSDQ</sequence>
<accession>A0ACC0VYN0</accession>
<name>A0ACC0VYN0_9STRA</name>
<gene>
    <name evidence="1" type="ORF">PsorP6_009376</name>
</gene>
<organism evidence="1 2">
    <name type="scientific">Peronosclerospora sorghi</name>
    <dbReference type="NCBI Taxonomy" id="230839"/>
    <lineage>
        <taxon>Eukaryota</taxon>
        <taxon>Sar</taxon>
        <taxon>Stramenopiles</taxon>
        <taxon>Oomycota</taxon>
        <taxon>Peronosporomycetes</taxon>
        <taxon>Peronosporales</taxon>
        <taxon>Peronosporaceae</taxon>
        <taxon>Peronosclerospora</taxon>
    </lineage>
</organism>
<dbReference type="Proteomes" id="UP001163321">
    <property type="component" value="Chromosome 5"/>
</dbReference>
<protein>
    <submittedName>
        <fullName evidence="1">Uncharacterized protein</fullName>
    </submittedName>
</protein>
<evidence type="ECO:0000313" key="2">
    <source>
        <dbReference type="Proteomes" id="UP001163321"/>
    </source>
</evidence>
<comment type="caution">
    <text evidence="1">The sequence shown here is derived from an EMBL/GenBank/DDBJ whole genome shotgun (WGS) entry which is preliminary data.</text>
</comment>